<protein>
    <submittedName>
        <fullName evidence="2">Uncharacterized protein</fullName>
    </submittedName>
</protein>
<keyword evidence="3" id="KW-1185">Reference proteome</keyword>
<dbReference type="EMBL" id="LFCV01000151">
    <property type="protein sequence ID" value="KMJ43700.1"/>
    <property type="molecule type" value="Genomic_DNA"/>
</dbReference>
<feature type="region of interest" description="Disordered" evidence="1">
    <location>
        <begin position="1"/>
        <end position="36"/>
    </location>
</feature>
<sequence length="143" mass="16781">MAQKKPKRIKAPQEVQEKSVRLKLGPEFNDNSENRPPEFSLRYLQDNYCVSSCERDDKAALSDKLFRLSKLTWGQIKQQHRHALGFEKIHRTAIKPSIPAHITEDVNLIAFRFSGMKPMVGYRRDSTFFIVWLDRNYTLYNHG</sequence>
<dbReference type="PATRIC" id="fig|880157.4.peg.3917"/>
<dbReference type="STRING" id="880157.AB204_18225"/>
<evidence type="ECO:0000313" key="3">
    <source>
        <dbReference type="Proteomes" id="UP000036277"/>
    </source>
</evidence>
<comment type="caution">
    <text evidence="2">The sequence shown here is derived from an EMBL/GenBank/DDBJ whole genome shotgun (WGS) entry which is preliminary data.</text>
</comment>
<dbReference type="Proteomes" id="UP000036277">
    <property type="component" value="Unassembled WGS sequence"/>
</dbReference>
<name>A0A0J5IKK6_9GAMM</name>
<feature type="compositionally biased region" description="Basic residues" evidence="1">
    <location>
        <begin position="1"/>
        <end position="10"/>
    </location>
</feature>
<dbReference type="AlphaFoldDB" id="A0A0J5IKK6"/>
<gene>
    <name evidence="2" type="ORF">AB204_18225</name>
</gene>
<dbReference type="RefSeq" id="WP_047964793.1">
    <property type="nucleotide sequence ID" value="NZ_CAWMBG010000151.1"/>
</dbReference>
<dbReference type="OrthoDB" id="512716at2"/>
<accession>A0A0J5IKK6</accession>
<organism evidence="2 3">
    <name type="scientific">Xenorhabdus khoisanae</name>
    <dbReference type="NCBI Taxonomy" id="880157"/>
    <lineage>
        <taxon>Bacteria</taxon>
        <taxon>Pseudomonadati</taxon>
        <taxon>Pseudomonadota</taxon>
        <taxon>Gammaproteobacteria</taxon>
        <taxon>Enterobacterales</taxon>
        <taxon>Morganellaceae</taxon>
        <taxon>Xenorhabdus</taxon>
    </lineage>
</organism>
<evidence type="ECO:0000313" key="2">
    <source>
        <dbReference type="EMBL" id="KMJ43700.1"/>
    </source>
</evidence>
<proteinExistence type="predicted"/>
<reference evidence="2 3" key="1">
    <citation type="submission" date="2015-06" db="EMBL/GenBank/DDBJ databases">
        <title>Draft Whole-Genome Sequence of the Entomopathogenic Bacterium Xenorhabdus khoisanae.</title>
        <authorList>
            <person name="Naidoo S."/>
            <person name="Featherston J."/>
            <person name="Gray V.M."/>
        </authorList>
    </citation>
    <scope>NUCLEOTIDE SEQUENCE [LARGE SCALE GENOMIC DNA]</scope>
    <source>
        <strain evidence="2 3">MCB</strain>
    </source>
</reference>
<evidence type="ECO:0000256" key="1">
    <source>
        <dbReference type="SAM" id="MobiDB-lite"/>
    </source>
</evidence>